<evidence type="ECO:0000259" key="1">
    <source>
        <dbReference type="Pfam" id="PF02627"/>
    </source>
</evidence>
<accession>A0ABW0ZEY4</accession>
<gene>
    <name evidence="2" type="ORF">ACFPQB_06850</name>
</gene>
<proteinExistence type="predicted"/>
<dbReference type="InterPro" id="IPR029032">
    <property type="entry name" value="AhpD-like"/>
</dbReference>
<dbReference type="EMBL" id="JBHSNS010000002">
    <property type="protein sequence ID" value="MFC5728632.1"/>
    <property type="molecule type" value="Genomic_DNA"/>
</dbReference>
<comment type="caution">
    <text evidence="2">The sequence shown here is derived from an EMBL/GenBank/DDBJ whole genome shotgun (WGS) entry which is preliminary data.</text>
</comment>
<dbReference type="InterPro" id="IPR003779">
    <property type="entry name" value="CMD-like"/>
</dbReference>
<organism evidence="2 3">
    <name type="scientific">Nocardioides vastitatis</name>
    <dbReference type="NCBI Taxonomy" id="2568655"/>
    <lineage>
        <taxon>Bacteria</taxon>
        <taxon>Bacillati</taxon>
        <taxon>Actinomycetota</taxon>
        <taxon>Actinomycetes</taxon>
        <taxon>Propionibacteriales</taxon>
        <taxon>Nocardioidaceae</taxon>
        <taxon>Nocardioides</taxon>
    </lineage>
</organism>
<name>A0ABW0ZEY4_9ACTN</name>
<evidence type="ECO:0000313" key="2">
    <source>
        <dbReference type="EMBL" id="MFC5728632.1"/>
    </source>
</evidence>
<sequence>MDEYLPEVYLEFTQRYPEVAEAQGTLARAVDDAIPFDERTTRLLKLALAIGAEADGAVRSNVRKCLAQGVTESELGAVTLLAITTCGFPTAIAGLRWVDEVLAREAAGE</sequence>
<dbReference type="RefSeq" id="WP_136431675.1">
    <property type="nucleotide sequence ID" value="NZ_JBHSNS010000002.1"/>
</dbReference>
<dbReference type="Pfam" id="PF02627">
    <property type="entry name" value="CMD"/>
    <property type="match status" value="1"/>
</dbReference>
<protein>
    <submittedName>
        <fullName evidence="2">Carboxymuconolactone decarboxylase family protein</fullName>
    </submittedName>
</protein>
<dbReference type="SUPFAM" id="SSF69118">
    <property type="entry name" value="AhpD-like"/>
    <property type="match status" value="1"/>
</dbReference>
<feature type="domain" description="Carboxymuconolactone decarboxylase-like" evidence="1">
    <location>
        <begin position="17"/>
        <end position="100"/>
    </location>
</feature>
<dbReference type="Gene3D" id="1.20.1290.10">
    <property type="entry name" value="AhpD-like"/>
    <property type="match status" value="1"/>
</dbReference>
<dbReference type="Proteomes" id="UP001596072">
    <property type="component" value="Unassembled WGS sequence"/>
</dbReference>
<keyword evidence="3" id="KW-1185">Reference proteome</keyword>
<reference evidence="3" key="1">
    <citation type="journal article" date="2019" name="Int. J. Syst. Evol. Microbiol.">
        <title>The Global Catalogue of Microorganisms (GCM) 10K type strain sequencing project: providing services to taxonomists for standard genome sequencing and annotation.</title>
        <authorList>
            <consortium name="The Broad Institute Genomics Platform"/>
            <consortium name="The Broad Institute Genome Sequencing Center for Infectious Disease"/>
            <person name="Wu L."/>
            <person name="Ma J."/>
        </authorList>
    </citation>
    <scope>NUCLEOTIDE SEQUENCE [LARGE SCALE GENOMIC DNA]</scope>
    <source>
        <strain evidence="3">YIM 94188</strain>
    </source>
</reference>
<evidence type="ECO:0000313" key="3">
    <source>
        <dbReference type="Proteomes" id="UP001596072"/>
    </source>
</evidence>